<evidence type="ECO:0000313" key="7">
    <source>
        <dbReference type="Proteomes" id="UP000054047"/>
    </source>
</evidence>
<gene>
    <name evidence="6" type="ORF">ANCDUO_06047</name>
</gene>
<evidence type="ECO:0000256" key="4">
    <source>
        <dbReference type="PIRSR" id="PIRSR601820-3"/>
    </source>
</evidence>
<keyword evidence="3" id="KW-0862">Zinc</keyword>
<organism evidence="6 7">
    <name type="scientific">Ancylostoma duodenale</name>
    <dbReference type="NCBI Taxonomy" id="51022"/>
    <lineage>
        <taxon>Eukaryota</taxon>
        <taxon>Metazoa</taxon>
        <taxon>Ecdysozoa</taxon>
        <taxon>Nematoda</taxon>
        <taxon>Chromadorea</taxon>
        <taxon>Rhabditida</taxon>
        <taxon>Rhabditina</taxon>
        <taxon>Rhabditomorpha</taxon>
        <taxon>Strongyloidea</taxon>
        <taxon>Ancylostomatidae</taxon>
        <taxon>Ancylostomatinae</taxon>
        <taxon>Ancylostoma</taxon>
    </lineage>
</organism>
<keyword evidence="7" id="KW-1185">Reference proteome</keyword>
<feature type="signal peptide" evidence="5">
    <location>
        <begin position="1"/>
        <end position="16"/>
    </location>
</feature>
<keyword evidence="3" id="KW-0479">Metal-binding</keyword>
<dbReference type="SUPFAM" id="SSF50242">
    <property type="entry name" value="TIMP-like"/>
    <property type="match status" value="1"/>
</dbReference>
<dbReference type="GO" id="GO:0002020">
    <property type="term" value="F:protease binding"/>
    <property type="evidence" value="ECO:0007669"/>
    <property type="project" value="TreeGrafter"/>
</dbReference>
<comment type="subcellular location">
    <subcellularLocation>
        <location evidence="1">Secreted</location>
    </subcellularLocation>
</comment>
<sequence>MISLFVFIACLTAAHACTCDPPTVEKEYCSSNVDIVTWARVLSIDGNRTEIGGSLKYTIWHLITFKGYDKVKNNATSILTTPNSDGQCGVTNLEADCRVTEFTSQTAIL</sequence>
<dbReference type="GO" id="GO:0046872">
    <property type="term" value="F:metal ion binding"/>
    <property type="evidence" value="ECO:0007669"/>
    <property type="project" value="UniProtKB-KW"/>
</dbReference>
<keyword evidence="2" id="KW-0964">Secreted</keyword>
<evidence type="ECO:0000256" key="2">
    <source>
        <dbReference type="ARBA" id="ARBA00022525"/>
    </source>
</evidence>
<keyword evidence="4" id="KW-1015">Disulfide bond</keyword>
<evidence type="ECO:0000256" key="3">
    <source>
        <dbReference type="PIRSR" id="PIRSR601820-1"/>
    </source>
</evidence>
<name>A0A0C2H2I8_9BILA</name>
<dbReference type="Pfam" id="PF00965">
    <property type="entry name" value="TIMP"/>
    <property type="match status" value="1"/>
</dbReference>
<dbReference type="GO" id="GO:0051045">
    <property type="term" value="P:negative regulation of membrane protein ectodomain proteolysis"/>
    <property type="evidence" value="ECO:0007669"/>
    <property type="project" value="TreeGrafter"/>
</dbReference>
<dbReference type="InterPro" id="IPR001820">
    <property type="entry name" value="TIMP"/>
</dbReference>
<evidence type="ECO:0000256" key="1">
    <source>
        <dbReference type="ARBA" id="ARBA00004613"/>
    </source>
</evidence>
<dbReference type="AlphaFoldDB" id="A0A0C2H2I8"/>
<proteinExistence type="predicted"/>
<protein>
    <recommendedName>
        <fullName evidence="8">NTR domain-containing protein</fullName>
    </recommendedName>
</protein>
<dbReference type="OrthoDB" id="10481170at2759"/>
<dbReference type="InterPro" id="IPR008993">
    <property type="entry name" value="TIMP-like_OB-fold"/>
</dbReference>
<dbReference type="GO" id="GO:0031012">
    <property type="term" value="C:extracellular matrix"/>
    <property type="evidence" value="ECO:0007669"/>
    <property type="project" value="TreeGrafter"/>
</dbReference>
<feature type="disulfide bond" evidence="4">
    <location>
        <begin position="17"/>
        <end position="88"/>
    </location>
</feature>
<reference evidence="6 7" key="1">
    <citation type="submission" date="2013-12" db="EMBL/GenBank/DDBJ databases">
        <title>Draft genome of the parsitic nematode Ancylostoma duodenale.</title>
        <authorList>
            <person name="Mitreva M."/>
        </authorList>
    </citation>
    <scope>NUCLEOTIDE SEQUENCE [LARGE SCALE GENOMIC DNA]</scope>
    <source>
        <strain evidence="6 7">Zhejiang</strain>
    </source>
</reference>
<evidence type="ECO:0000313" key="6">
    <source>
        <dbReference type="EMBL" id="KIH63651.1"/>
    </source>
</evidence>
<dbReference type="Gene3D" id="2.40.50.120">
    <property type="match status" value="1"/>
</dbReference>
<keyword evidence="5" id="KW-0732">Signal</keyword>
<dbReference type="PANTHER" id="PTHR11844">
    <property type="entry name" value="METALLOPROTEASE INHIBITOR"/>
    <property type="match status" value="1"/>
</dbReference>
<dbReference type="GO" id="GO:0005615">
    <property type="term" value="C:extracellular space"/>
    <property type="evidence" value="ECO:0007669"/>
    <property type="project" value="TreeGrafter"/>
</dbReference>
<feature type="binding site" evidence="3">
    <location>
        <position position="17"/>
    </location>
    <ligand>
        <name>Zn(2+)</name>
        <dbReference type="ChEBI" id="CHEBI:29105"/>
        <note>ligand shared with metalloproteinase partner</note>
    </ligand>
</feature>
<evidence type="ECO:0008006" key="8">
    <source>
        <dbReference type="Google" id="ProtNLM"/>
    </source>
</evidence>
<dbReference type="GO" id="GO:0008191">
    <property type="term" value="F:metalloendopeptidase inhibitor activity"/>
    <property type="evidence" value="ECO:0007669"/>
    <property type="project" value="InterPro"/>
</dbReference>
<evidence type="ECO:0000256" key="5">
    <source>
        <dbReference type="SAM" id="SignalP"/>
    </source>
</evidence>
<dbReference type="PANTHER" id="PTHR11844:SF25">
    <property type="entry name" value="NTR DOMAIN-CONTAINING PROTEIN"/>
    <property type="match status" value="1"/>
</dbReference>
<dbReference type="EMBL" id="KN728524">
    <property type="protein sequence ID" value="KIH63651.1"/>
    <property type="molecule type" value="Genomic_DNA"/>
</dbReference>
<accession>A0A0C2H2I8</accession>
<feature type="chain" id="PRO_5002149517" description="NTR domain-containing protein" evidence="5">
    <location>
        <begin position="17"/>
        <end position="109"/>
    </location>
</feature>
<dbReference type="Proteomes" id="UP000054047">
    <property type="component" value="Unassembled WGS sequence"/>
</dbReference>